<dbReference type="PROSITE" id="PS50850">
    <property type="entry name" value="MFS"/>
    <property type="match status" value="1"/>
</dbReference>
<dbReference type="GO" id="GO:1990961">
    <property type="term" value="P:xenobiotic detoxification by transmembrane export across the plasma membrane"/>
    <property type="evidence" value="ECO:0007669"/>
    <property type="project" value="InterPro"/>
</dbReference>
<keyword evidence="5 8" id="KW-0812">Transmembrane</keyword>
<feature type="transmembrane region" description="Helical" evidence="8">
    <location>
        <begin position="307"/>
        <end position="328"/>
    </location>
</feature>
<gene>
    <name evidence="10" type="ORF">AAV32_16245</name>
</gene>
<evidence type="ECO:0000313" key="11">
    <source>
        <dbReference type="Proteomes" id="UP000078084"/>
    </source>
</evidence>
<feature type="domain" description="Major facilitator superfamily (MFS) profile" evidence="9">
    <location>
        <begin position="10"/>
        <end position="390"/>
    </location>
</feature>
<evidence type="ECO:0000256" key="4">
    <source>
        <dbReference type="ARBA" id="ARBA00022475"/>
    </source>
</evidence>
<dbReference type="GO" id="GO:0042910">
    <property type="term" value="F:xenobiotic transmembrane transporter activity"/>
    <property type="evidence" value="ECO:0007669"/>
    <property type="project" value="InterPro"/>
</dbReference>
<evidence type="ECO:0000256" key="7">
    <source>
        <dbReference type="ARBA" id="ARBA00023136"/>
    </source>
</evidence>
<dbReference type="STRING" id="206506.AAV32_16245"/>
<keyword evidence="11" id="KW-1185">Reference proteome</keyword>
<name>A0A171KNF5_9BURK</name>
<feature type="transmembrane region" description="Helical" evidence="8">
    <location>
        <begin position="101"/>
        <end position="122"/>
    </location>
</feature>
<comment type="caution">
    <text evidence="10">The sequence shown here is derived from an EMBL/GenBank/DDBJ whole genome shotgun (WGS) entry which is preliminary data.</text>
</comment>
<dbReference type="InterPro" id="IPR011701">
    <property type="entry name" value="MFS"/>
</dbReference>
<evidence type="ECO:0000313" key="10">
    <source>
        <dbReference type="EMBL" id="KKO70422.1"/>
    </source>
</evidence>
<keyword evidence="3 8" id="KW-0813">Transport</keyword>
<proteinExistence type="inferred from homology"/>
<keyword evidence="8" id="KW-0997">Cell inner membrane</keyword>
<dbReference type="InterPro" id="IPR004812">
    <property type="entry name" value="Efflux_drug-R_Bcr/CmlA"/>
</dbReference>
<dbReference type="Pfam" id="PF07690">
    <property type="entry name" value="MFS_1"/>
    <property type="match status" value="1"/>
</dbReference>
<dbReference type="EMBL" id="LBNE01000015">
    <property type="protein sequence ID" value="KKO70422.1"/>
    <property type="molecule type" value="Genomic_DNA"/>
</dbReference>
<feature type="transmembrane region" description="Helical" evidence="8">
    <location>
        <begin position="76"/>
        <end position="95"/>
    </location>
</feature>
<comment type="similarity">
    <text evidence="2 8">Belongs to the major facilitator superfamily. Bcr/CmlA family.</text>
</comment>
<dbReference type="SUPFAM" id="SSF103473">
    <property type="entry name" value="MFS general substrate transporter"/>
    <property type="match status" value="1"/>
</dbReference>
<keyword evidence="7 8" id="KW-0472">Membrane</keyword>
<feature type="transmembrane region" description="Helical" evidence="8">
    <location>
        <begin position="280"/>
        <end position="301"/>
    </location>
</feature>
<evidence type="ECO:0000256" key="6">
    <source>
        <dbReference type="ARBA" id="ARBA00022989"/>
    </source>
</evidence>
<feature type="transmembrane region" description="Helical" evidence="8">
    <location>
        <begin position="134"/>
        <end position="153"/>
    </location>
</feature>
<dbReference type="GO" id="GO:0005886">
    <property type="term" value="C:plasma membrane"/>
    <property type="evidence" value="ECO:0007669"/>
    <property type="project" value="UniProtKB-SubCell"/>
</dbReference>
<dbReference type="Proteomes" id="UP000078084">
    <property type="component" value="Unassembled WGS sequence"/>
</dbReference>
<feature type="transmembrane region" description="Helical" evidence="8">
    <location>
        <begin position="213"/>
        <end position="238"/>
    </location>
</feature>
<dbReference type="OrthoDB" id="9814303at2"/>
<comment type="subcellular location">
    <subcellularLocation>
        <location evidence="8">Cell inner membrane</location>
        <topology evidence="8">Multi-pass membrane protein</topology>
    </subcellularLocation>
    <subcellularLocation>
        <location evidence="1">Cell membrane</location>
        <topology evidence="1">Multi-pass membrane protein</topology>
    </subcellularLocation>
</comment>
<keyword evidence="6 8" id="KW-1133">Transmembrane helix</keyword>
<dbReference type="Gene3D" id="1.20.1720.10">
    <property type="entry name" value="Multidrug resistance protein D"/>
    <property type="match status" value="1"/>
</dbReference>
<evidence type="ECO:0000256" key="8">
    <source>
        <dbReference type="RuleBase" id="RU365088"/>
    </source>
</evidence>
<protein>
    <recommendedName>
        <fullName evidence="8">Bcr/CflA family efflux transporter</fullName>
    </recommendedName>
</protein>
<organism evidence="10 11">
    <name type="scientific">Kerstersia gyiorum</name>
    <dbReference type="NCBI Taxonomy" id="206506"/>
    <lineage>
        <taxon>Bacteria</taxon>
        <taxon>Pseudomonadati</taxon>
        <taxon>Pseudomonadota</taxon>
        <taxon>Betaproteobacteria</taxon>
        <taxon>Burkholderiales</taxon>
        <taxon>Alcaligenaceae</taxon>
        <taxon>Kerstersia</taxon>
    </lineage>
</organism>
<accession>A0A171KNF5</accession>
<dbReference type="PANTHER" id="PTHR23502">
    <property type="entry name" value="MAJOR FACILITATOR SUPERFAMILY"/>
    <property type="match status" value="1"/>
</dbReference>
<evidence type="ECO:0000259" key="9">
    <source>
        <dbReference type="PROSITE" id="PS50850"/>
    </source>
</evidence>
<feature type="transmembrane region" description="Helical" evidence="8">
    <location>
        <begin position="12"/>
        <end position="32"/>
    </location>
</feature>
<feature type="transmembrane region" description="Helical" evidence="8">
    <location>
        <begin position="250"/>
        <end position="268"/>
    </location>
</feature>
<dbReference type="GeneID" id="99725596"/>
<reference evidence="10 11" key="1">
    <citation type="submission" date="2015-04" db="EMBL/GenBank/DDBJ databases">
        <title>Genome sequence of Kerstersia gyiorum CG1.</title>
        <authorList>
            <person name="Greninger A.L."/>
            <person name="Kozyreva V."/>
            <person name="Chaturvedi V."/>
        </authorList>
    </citation>
    <scope>NUCLEOTIDE SEQUENCE [LARGE SCALE GENOMIC DNA]</scope>
    <source>
        <strain evidence="10 11">CG1</strain>
    </source>
</reference>
<evidence type="ECO:0000256" key="2">
    <source>
        <dbReference type="ARBA" id="ARBA00006236"/>
    </source>
</evidence>
<feature type="transmembrane region" description="Helical" evidence="8">
    <location>
        <begin position="44"/>
        <end position="64"/>
    </location>
</feature>
<evidence type="ECO:0000256" key="1">
    <source>
        <dbReference type="ARBA" id="ARBA00004651"/>
    </source>
</evidence>
<dbReference type="RefSeq" id="WP_068374882.1">
    <property type="nucleotide sequence ID" value="NZ_CP033936.1"/>
</dbReference>
<dbReference type="InterPro" id="IPR020846">
    <property type="entry name" value="MFS_dom"/>
</dbReference>
<dbReference type="AlphaFoldDB" id="A0A171KNF5"/>
<comment type="caution">
    <text evidence="8">Lacks conserved residue(s) required for the propagation of feature annotation.</text>
</comment>
<dbReference type="InterPro" id="IPR036259">
    <property type="entry name" value="MFS_trans_sf"/>
</dbReference>
<keyword evidence="4" id="KW-1003">Cell membrane</keyword>
<sequence length="397" mass="40778">MMSAPQGRPPFWLLAVITIASTMAMNLFVPALPAAGLELHASNGAMQATISVYILGLSAGQLVYGPIADSIGRRPTLMAGLILYVAGSLLAAFAGSLSGLLGARLLQALGGCAGLALGRAIARDTSEAHDAVRRLALLNLMMMLGPSLAPLLGGIMTSHTGWRTVFYMMTVIGAATLVLSWRLLPETLPSANRQTFHLGQVARNYHTLLHSRAFVYLSIGGGLTTTSMHAFISSAPFIFHDRLGRPLHEVGLYLCALIFGMSLGNAVTSRLVTRMAANRLLIGGTLLSLAAAASLAAQVAIGHLSVTGILLSMTALTCGAGIASPAILTKAISVDAKLIGSASGLYGSTQMLMGAICTGLAAAIGNPAVGAAAVLLGAAILAQVCLRRGLQHLPPEA</sequence>
<dbReference type="NCBIfam" id="TIGR00710">
    <property type="entry name" value="efflux_Bcr_CflA"/>
    <property type="match status" value="1"/>
</dbReference>
<dbReference type="CDD" id="cd17320">
    <property type="entry name" value="MFS_MdfA_MDR_like"/>
    <property type="match status" value="1"/>
</dbReference>
<feature type="transmembrane region" description="Helical" evidence="8">
    <location>
        <begin position="165"/>
        <end position="184"/>
    </location>
</feature>
<dbReference type="PANTHER" id="PTHR23502:SF132">
    <property type="entry name" value="POLYAMINE TRANSPORTER 2-RELATED"/>
    <property type="match status" value="1"/>
</dbReference>
<evidence type="ECO:0000256" key="3">
    <source>
        <dbReference type="ARBA" id="ARBA00022448"/>
    </source>
</evidence>
<feature type="transmembrane region" description="Helical" evidence="8">
    <location>
        <begin position="368"/>
        <end position="386"/>
    </location>
</feature>
<evidence type="ECO:0000256" key="5">
    <source>
        <dbReference type="ARBA" id="ARBA00022692"/>
    </source>
</evidence>